<keyword evidence="3" id="KW-1185">Reference proteome</keyword>
<evidence type="ECO:0000313" key="2">
    <source>
        <dbReference type="EMBL" id="RXN25883.1"/>
    </source>
</evidence>
<gene>
    <name evidence="2" type="ORF">ROHU_021230</name>
</gene>
<dbReference type="Proteomes" id="UP000290572">
    <property type="component" value="Unassembled WGS sequence"/>
</dbReference>
<protein>
    <submittedName>
        <fullName evidence="2">Uncharacterized protein</fullName>
    </submittedName>
</protein>
<dbReference type="EMBL" id="QBIY01012274">
    <property type="protein sequence ID" value="RXN25883.1"/>
    <property type="molecule type" value="Genomic_DNA"/>
</dbReference>
<dbReference type="AlphaFoldDB" id="A0A498N185"/>
<proteinExistence type="predicted"/>
<reference evidence="2 3" key="1">
    <citation type="submission" date="2018-03" db="EMBL/GenBank/DDBJ databases">
        <title>Draft genome sequence of Rohu Carp (Labeo rohita).</title>
        <authorList>
            <person name="Das P."/>
            <person name="Kushwaha B."/>
            <person name="Joshi C.G."/>
            <person name="Kumar D."/>
            <person name="Nagpure N.S."/>
            <person name="Sahoo L."/>
            <person name="Das S.P."/>
            <person name="Bit A."/>
            <person name="Patnaik S."/>
            <person name="Meher P.K."/>
            <person name="Jayasankar P."/>
            <person name="Koringa P.G."/>
            <person name="Patel N.V."/>
            <person name="Hinsu A.T."/>
            <person name="Kumar R."/>
            <person name="Pandey M."/>
            <person name="Agarwal S."/>
            <person name="Srivastava S."/>
            <person name="Singh M."/>
            <person name="Iquebal M.A."/>
            <person name="Jaiswal S."/>
            <person name="Angadi U.B."/>
            <person name="Kumar N."/>
            <person name="Raza M."/>
            <person name="Shah T.M."/>
            <person name="Rai A."/>
            <person name="Jena J.K."/>
        </authorList>
    </citation>
    <scope>NUCLEOTIDE SEQUENCE [LARGE SCALE GENOMIC DNA]</scope>
    <source>
        <strain evidence="2">DASCIFA01</strain>
        <tissue evidence="2">Testis</tissue>
    </source>
</reference>
<feature type="compositionally biased region" description="Basic and acidic residues" evidence="1">
    <location>
        <begin position="33"/>
        <end position="44"/>
    </location>
</feature>
<accession>A0A498N185</accession>
<feature type="region of interest" description="Disordered" evidence="1">
    <location>
        <begin position="1"/>
        <end position="100"/>
    </location>
</feature>
<name>A0A498N185_LABRO</name>
<evidence type="ECO:0000256" key="1">
    <source>
        <dbReference type="SAM" id="MobiDB-lite"/>
    </source>
</evidence>
<comment type="caution">
    <text evidence="2">The sequence shown here is derived from an EMBL/GenBank/DDBJ whole genome shotgun (WGS) entry which is preliminary data.</text>
</comment>
<organism evidence="2 3">
    <name type="scientific">Labeo rohita</name>
    <name type="common">Indian major carp</name>
    <name type="synonym">Cyprinus rohita</name>
    <dbReference type="NCBI Taxonomy" id="84645"/>
    <lineage>
        <taxon>Eukaryota</taxon>
        <taxon>Metazoa</taxon>
        <taxon>Chordata</taxon>
        <taxon>Craniata</taxon>
        <taxon>Vertebrata</taxon>
        <taxon>Euteleostomi</taxon>
        <taxon>Actinopterygii</taxon>
        <taxon>Neopterygii</taxon>
        <taxon>Teleostei</taxon>
        <taxon>Ostariophysi</taxon>
        <taxon>Cypriniformes</taxon>
        <taxon>Cyprinidae</taxon>
        <taxon>Labeoninae</taxon>
        <taxon>Labeonini</taxon>
        <taxon>Labeo</taxon>
    </lineage>
</organism>
<evidence type="ECO:0000313" key="3">
    <source>
        <dbReference type="Proteomes" id="UP000290572"/>
    </source>
</evidence>
<sequence>MNRFGQQKGKLNGQIKEEKIIGPSKVTEPAHGTARDPNRTEHPRTGAFQPHGSAYIIHPDPFDARPQLRPTSDRRTGGTGALMSSPGPRPLHLIRASLRR</sequence>